<dbReference type="AlphaFoldDB" id="A0AAU9QVG9"/>
<dbReference type="InterPro" id="IPR013731">
    <property type="entry name" value="OapA_N"/>
</dbReference>
<organism evidence="4 5">
    <name type="scientific">Vibrio jasicida</name>
    <dbReference type="NCBI Taxonomy" id="766224"/>
    <lineage>
        <taxon>Bacteria</taxon>
        <taxon>Pseudomonadati</taxon>
        <taxon>Pseudomonadota</taxon>
        <taxon>Gammaproteobacteria</taxon>
        <taxon>Vibrionales</taxon>
        <taxon>Vibrionaceae</taxon>
        <taxon>Vibrio</taxon>
    </lineage>
</organism>
<dbReference type="Gene3D" id="3.10.450.350">
    <property type="match status" value="1"/>
</dbReference>
<evidence type="ECO:0000256" key="1">
    <source>
        <dbReference type="SAM" id="Phobius"/>
    </source>
</evidence>
<dbReference type="GO" id="GO:0042834">
    <property type="term" value="F:peptidoglycan binding"/>
    <property type="evidence" value="ECO:0007669"/>
    <property type="project" value="InterPro"/>
</dbReference>
<keyword evidence="1" id="KW-1133">Transmembrane helix</keyword>
<feature type="transmembrane region" description="Helical" evidence="1">
    <location>
        <begin position="56"/>
        <end position="73"/>
    </location>
</feature>
<keyword evidence="1" id="KW-0812">Transmembrane</keyword>
<gene>
    <name evidence="4" type="ORF">THF1A12_60225</name>
</gene>
<evidence type="ECO:0000259" key="3">
    <source>
        <dbReference type="Pfam" id="PF08525"/>
    </source>
</evidence>
<keyword evidence="1" id="KW-0472">Membrane</keyword>
<evidence type="ECO:0000313" key="4">
    <source>
        <dbReference type="EMBL" id="CAH1602810.1"/>
    </source>
</evidence>
<dbReference type="RefSeq" id="WP_038864910.1">
    <property type="nucleotide sequence ID" value="NZ_CAKMTZ010000126.1"/>
</dbReference>
<dbReference type="Pfam" id="PF04225">
    <property type="entry name" value="LysM_OapA"/>
    <property type="match status" value="1"/>
</dbReference>
<dbReference type="GeneID" id="48229167"/>
<proteinExistence type="predicted"/>
<reference evidence="4" key="1">
    <citation type="submission" date="2022-01" db="EMBL/GenBank/DDBJ databases">
        <authorList>
            <person name="Lagorce A."/>
        </authorList>
    </citation>
    <scope>NUCLEOTIDE SEQUENCE</scope>
    <source>
        <strain evidence="4">Th15_F1_A12</strain>
    </source>
</reference>
<dbReference type="EMBL" id="CAKMUD010000116">
    <property type="protein sequence ID" value="CAH1602810.1"/>
    <property type="molecule type" value="Genomic_DNA"/>
</dbReference>
<dbReference type="Pfam" id="PF08525">
    <property type="entry name" value="OapA_N"/>
    <property type="match status" value="1"/>
</dbReference>
<dbReference type="InterPro" id="IPR007340">
    <property type="entry name" value="LysM_Opacity-associatedA"/>
</dbReference>
<feature type="domain" description="Opacity-associated protein A LysM-like" evidence="2">
    <location>
        <begin position="115"/>
        <end position="199"/>
    </location>
</feature>
<evidence type="ECO:0000259" key="2">
    <source>
        <dbReference type="Pfam" id="PF04225"/>
    </source>
</evidence>
<accession>A0AAU9QVG9</accession>
<evidence type="ECO:0000313" key="5">
    <source>
        <dbReference type="Proteomes" id="UP001295462"/>
    </source>
</evidence>
<protein>
    <submittedName>
        <fullName evidence="4">Lysine transporter LysM</fullName>
    </submittedName>
</protein>
<sequence>MNRRRKKKQQVDQVELMKQKFAAIDWKQPFNKEKWQERMQPVTEFWHRLPKLHQRALMVLVPVVLVLLIIPVPKDTEQLIEPQAEKETQRVAIQLNAQSLSEQRSAQNAEQKSEQWKEYTVKNGDTLAQVFRSNQLSMGDLNALVKIEGSDKPLSRIKQGQLVRFKLADDGKLDMLQLEKSGESVMFFRLSDGTFGRNK</sequence>
<name>A0AAU9QVG9_9VIBR</name>
<dbReference type="Proteomes" id="UP001295462">
    <property type="component" value="Unassembled WGS sequence"/>
</dbReference>
<feature type="domain" description="Opacity-associated protein A-like N-terminal" evidence="3">
    <location>
        <begin position="45"/>
        <end position="71"/>
    </location>
</feature>
<comment type="caution">
    <text evidence="4">The sequence shown here is derived from an EMBL/GenBank/DDBJ whole genome shotgun (WGS) entry which is preliminary data.</text>
</comment>